<dbReference type="OrthoDB" id="1121673at2"/>
<keyword evidence="1" id="KW-0732">Signal</keyword>
<reference evidence="3" key="1">
    <citation type="submission" date="2016-11" db="EMBL/GenBank/DDBJ databases">
        <authorList>
            <person name="Varghese N."/>
            <person name="Submissions S."/>
        </authorList>
    </citation>
    <scope>NUCLEOTIDE SEQUENCE [LARGE SCALE GENOMIC DNA]</scope>
    <source>
        <strain evidence="3">DSM 24786</strain>
    </source>
</reference>
<sequence length="268" mass="29226">MKKFSALLLSVLLFASCSSTDDSDKQSEGQIKKTANLQGSGDSANDILSNNTFSKLSLEIAYVKGFKPADETLINFTDFIKSITFKNDIAIKLVELDSPNEEDLTTEEVAKLETENRTIYNSDDTLAIYIYFADAPSNNDDEDTNSVTLGAVYRNTSMVIYEATIKKLANKSALISETSVETSTLNHELGHLMGLVNLGTEMVHPHEGETTNEDNETVGSNHCNIDNCLMNAELEFGSGMKKMLIASKNGIPELDAECLADLKANGGR</sequence>
<evidence type="ECO:0008006" key="4">
    <source>
        <dbReference type="Google" id="ProtNLM"/>
    </source>
</evidence>
<evidence type="ECO:0000256" key="1">
    <source>
        <dbReference type="SAM" id="SignalP"/>
    </source>
</evidence>
<dbReference type="PROSITE" id="PS51257">
    <property type="entry name" value="PROKAR_LIPOPROTEIN"/>
    <property type="match status" value="1"/>
</dbReference>
<dbReference type="STRING" id="76595.SAMN05660313_01479"/>
<keyword evidence="3" id="KW-1185">Reference proteome</keyword>
<dbReference type="AlphaFoldDB" id="A0A1K1NZV3"/>
<dbReference type="Proteomes" id="UP000183257">
    <property type="component" value="Unassembled WGS sequence"/>
</dbReference>
<accession>A0A1K1NZV3</accession>
<name>A0A1K1NZV3_9FLAO</name>
<evidence type="ECO:0000313" key="3">
    <source>
        <dbReference type="Proteomes" id="UP000183257"/>
    </source>
</evidence>
<protein>
    <recommendedName>
        <fullName evidence="4">Membrane metalloprotease</fullName>
    </recommendedName>
</protein>
<organism evidence="2 3">
    <name type="scientific">Cellulophaga fucicola</name>
    <dbReference type="NCBI Taxonomy" id="76595"/>
    <lineage>
        <taxon>Bacteria</taxon>
        <taxon>Pseudomonadati</taxon>
        <taxon>Bacteroidota</taxon>
        <taxon>Flavobacteriia</taxon>
        <taxon>Flavobacteriales</taxon>
        <taxon>Flavobacteriaceae</taxon>
        <taxon>Cellulophaga</taxon>
    </lineage>
</organism>
<feature type="signal peptide" evidence="1">
    <location>
        <begin position="1"/>
        <end position="20"/>
    </location>
</feature>
<feature type="chain" id="PRO_5009666363" description="Membrane metalloprotease" evidence="1">
    <location>
        <begin position="21"/>
        <end position="268"/>
    </location>
</feature>
<dbReference type="EMBL" id="FPIY01000002">
    <property type="protein sequence ID" value="SFW40733.1"/>
    <property type="molecule type" value="Genomic_DNA"/>
</dbReference>
<evidence type="ECO:0000313" key="2">
    <source>
        <dbReference type="EMBL" id="SFW40733.1"/>
    </source>
</evidence>
<dbReference type="RefSeq" id="WP_072303154.1">
    <property type="nucleotide sequence ID" value="NZ_FPIY01000002.1"/>
</dbReference>
<proteinExistence type="predicted"/>
<gene>
    <name evidence="2" type="ORF">SAMN05660313_01479</name>
</gene>